<evidence type="ECO:0008006" key="3">
    <source>
        <dbReference type="Google" id="ProtNLM"/>
    </source>
</evidence>
<gene>
    <name evidence="1" type="ORF">BD410DRAFT_792299</name>
</gene>
<reference evidence="1 2" key="1">
    <citation type="submission" date="2018-06" db="EMBL/GenBank/DDBJ databases">
        <title>A transcriptomic atlas of mushroom development highlights an independent origin of complex multicellularity.</title>
        <authorList>
            <consortium name="DOE Joint Genome Institute"/>
            <person name="Krizsan K."/>
            <person name="Almasi E."/>
            <person name="Merenyi Z."/>
            <person name="Sahu N."/>
            <person name="Viragh M."/>
            <person name="Koszo T."/>
            <person name="Mondo S."/>
            <person name="Kiss B."/>
            <person name="Balint B."/>
            <person name="Kues U."/>
            <person name="Barry K."/>
            <person name="Hegedus J.C."/>
            <person name="Henrissat B."/>
            <person name="Johnson J."/>
            <person name="Lipzen A."/>
            <person name="Ohm R."/>
            <person name="Nagy I."/>
            <person name="Pangilinan J."/>
            <person name="Yan J."/>
            <person name="Xiong Y."/>
            <person name="Grigoriev I.V."/>
            <person name="Hibbett D.S."/>
            <person name="Nagy L.G."/>
        </authorList>
    </citation>
    <scope>NUCLEOTIDE SEQUENCE [LARGE SCALE GENOMIC DNA]</scope>
    <source>
        <strain evidence="1 2">SZMC22713</strain>
    </source>
</reference>
<dbReference type="VEuPathDB" id="FungiDB:BD410DRAFT_792299"/>
<keyword evidence="2" id="KW-1185">Reference proteome</keyword>
<evidence type="ECO:0000313" key="1">
    <source>
        <dbReference type="EMBL" id="TDL19266.1"/>
    </source>
</evidence>
<organism evidence="1 2">
    <name type="scientific">Rickenella mellea</name>
    <dbReference type="NCBI Taxonomy" id="50990"/>
    <lineage>
        <taxon>Eukaryota</taxon>
        <taxon>Fungi</taxon>
        <taxon>Dikarya</taxon>
        <taxon>Basidiomycota</taxon>
        <taxon>Agaricomycotina</taxon>
        <taxon>Agaricomycetes</taxon>
        <taxon>Hymenochaetales</taxon>
        <taxon>Rickenellaceae</taxon>
        <taxon>Rickenella</taxon>
    </lineage>
</organism>
<accession>A0A4Y7PW47</accession>
<dbReference type="InterPro" id="IPR032675">
    <property type="entry name" value="LRR_dom_sf"/>
</dbReference>
<dbReference type="Gene3D" id="3.80.10.10">
    <property type="entry name" value="Ribonuclease Inhibitor"/>
    <property type="match status" value="1"/>
</dbReference>
<dbReference type="EMBL" id="ML170198">
    <property type="protein sequence ID" value="TDL19266.1"/>
    <property type="molecule type" value="Genomic_DNA"/>
</dbReference>
<name>A0A4Y7PW47_9AGAM</name>
<sequence length="371" mass="42531">MTENSEFISIRVSHVSRLFRDISLRTPRLWTRHSTDHGLDQIHAFLSRSGHCNIQVEITSFPKADMGSFLQLLAPHSNRWSRLTLDDCELDPIFQELGLFNLPRLRFLCHRSPTDLCAFNLPMLSHIMVEKDFWYQNLPFQSQLTWVELFLHQFTSNETAELALALYQMRGLRDLSLEFVDCNPFHPAYHHDGAGIHEPHTFPIESLSITISGSPKRGFVTGLYDALSYFVATTVDISLQFDPPVRNAHTFIFGSTLGWFPYASMISIHTPLSCDVLYILENIARHCAIAQSVRFEVSTITDFEHTFDFQNLGSIQHLHIRNCDTLSEKVVEKLAKNLSLLTLEITTCKMISEEFLLNVSDEVGEKIKWAI</sequence>
<dbReference type="AlphaFoldDB" id="A0A4Y7PW47"/>
<proteinExistence type="predicted"/>
<protein>
    <recommendedName>
        <fullName evidence="3">F-box domain-containing protein</fullName>
    </recommendedName>
</protein>
<dbReference type="OrthoDB" id="27842at2759"/>
<dbReference type="SUPFAM" id="SSF52047">
    <property type="entry name" value="RNI-like"/>
    <property type="match status" value="1"/>
</dbReference>
<dbReference type="Proteomes" id="UP000294933">
    <property type="component" value="Unassembled WGS sequence"/>
</dbReference>
<evidence type="ECO:0000313" key="2">
    <source>
        <dbReference type="Proteomes" id="UP000294933"/>
    </source>
</evidence>